<dbReference type="AlphaFoldDB" id="A0A2T3ADN8"/>
<dbReference type="EMBL" id="KZ678406">
    <property type="protein sequence ID" value="PSR92426.1"/>
    <property type="molecule type" value="Genomic_DNA"/>
</dbReference>
<proteinExistence type="predicted"/>
<evidence type="ECO:0000313" key="3">
    <source>
        <dbReference type="Proteomes" id="UP000241462"/>
    </source>
</evidence>
<dbReference type="InParanoid" id="A0A2T3ADN8"/>
<evidence type="ECO:0000256" key="1">
    <source>
        <dbReference type="SAM" id="MobiDB-lite"/>
    </source>
</evidence>
<keyword evidence="3" id="KW-1185">Reference proteome</keyword>
<feature type="region of interest" description="Disordered" evidence="1">
    <location>
        <begin position="72"/>
        <end position="93"/>
    </location>
</feature>
<name>A0A2T3ADN8_9PEZI</name>
<feature type="region of interest" description="Disordered" evidence="1">
    <location>
        <begin position="1"/>
        <end position="26"/>
    </location>
</feature>
<protein>
    <submittedName>
        <fullName evidence="2">Uncharacterized protein</fullName>
    </submittedName>
</protein>
<evidence type="ECO:0000313" key="2">
    <source>
        <dbReference type="EMBL" id="PSR92426.1"/>
    </source>
</evidence>
<dbReference type="Proteomes" id="UP000241462">
    <property type="component" value="Unassembled WGS sequence"/>
</dbReference>
<reference evidence="2 3" key="1">
    <citation type="journal article" date="2018" name="Mycol. Prog.">
        <title>Coniella lustricola, a new species from submerged detritus.</title>
        <authorList>
            <person name="Raudabaugh D.B."/>
            <person name="Iturriaga T."/>
            <person name="Carver A."/>
            <person name="Mondo S."/>
            <person name="Pangilinan J."/>
            <person name="Lipzen A."/>
            <person name="He G."/>
            <person name="Amirebrahimi M."/>
            <person name="Grigoriev I.V."/>
            <person name="Miller A.N."/>
        </authorList>
    </citation>
    <scope>NUCLEOTIDE SEQUENCE [LARGE SCALE GENOMIC DNA]</scope>
    <source>
        <strain evidence="2 3">B22-T-1</strain>
    </source>
</reference>
<organism evidence="2 3">
    <name type="scientific">Coniella lustricola</name>
    <dbReference type="NCBI Taxonomy" id="2025994"/>
    <lineage>
        <taxon>Eukaryota</taxon>
        <taxon>Fungi</taxon>
        <taxon>Dikarya</taxon>
        <taxon>Ascomycota</taxon>
        <taxon>Pezizomycotina</taxon>
        <taxon>Sordariomycetes</taxon>
        <taxon>Sordariomycetidae</taxon>
        <taxon>Diaporthales</taxon>
        <taxon>Schizoparmaceae</taxon>
        <taxon>Coniella</taxon>
    </lineage>
</organism>
<gene>
    <name evidence="2" type="ORF">BD289DRAFT_481052</name>
</gene>
<accession>A0A2T3ADN8</accession>
<sequence length="106" mass="11214">MVTRTSPRLASLAATPPSAVPGALARPSTPYRRFVPDLAEQNPQPVASCAKTSRLVDGGSDALEAGNEILQPKRPAKLASKPPTLEEADDTHNDVGWCHCNFPAVL</sequence>